<evidence type="ECO:0000256" key="1">
    <source>
        <dbReference type="SAM" id="SignalP"/>
    </source>
</evidence>
<dbReference type="EMBL" id="FUZZ01000002">
    <property type="protein sequence ID" value="SKD04315.1"/>
    <property type="molecule type" value="Genomic_DNA"/>
</dbReference>
<keyword evidence="1" id="KW-0732">Signal</keyword>
<gene>
    <name evidence="2" type="ORF">SAMN05660461_2812</name>
</gene>
<name>A0A1T5NV37_9BACT</name>
<protein>
    <submittedName>
        <fullName evidence="2">Uncharacterized protein</fullName>
    </submittedName>
</protein>
<organism evidence="2 3">
    <name type="scientific">Chitinophaga ginsengisegetis</name>
    <dbReference type="NCBI Taxonomy" id="393003"/>
    <lineage>
        <taxon>Bacteria</taxon>
        <taxon>Pseudomonadati</taxon>
        <taxon>Bacteroidota</taxon>
        <taxon>Chitinophagia</taxon>
        <taxon>Chitinophagales</taxon>
        <taxon>Chitinophagaceae</taxon>
        <taxon>Chitinophaga</taxon>
    </lineage>
</organism>
<feature type="signal peptide" evidence="1">
    <location>
        <begin position="1"/>
        <end position="22"/>
    </location>
</feature>
<proteinExistence type="predicted"/>
<reference evidence="2 3" key="1">
    <citation type="submission" date="2017-02" db="EMBL/GenBank/DDBJ databases">
        <authorList>
            <person name="Peterson S.W."/>
        </authorList>
    </citation>
    <scope>NUCLEOTIDE SEQUENCE [LARGE SCALE GENOMIC DNA]</scope>
    <source>
        <strain evidence="2 3">DSM 18108</strain>
    </source>
</reference>
<accession>A0A1T5NV37</accession>
<dbReference type="AlphaFoldDB" id="A0A1T5NV37"/>
<dbReference type="Proteomes" id="UP000190166">
    <property type="component" value="Unassembled WGS sequence"/>
</dbReference>
<sequence>MKKAKKALVLTAFLGVAGGALAFKANRQSRIFYDYGTTIVSGQVVYGCVIPTTLFYTPYDFGILIFASSAIHIPTTSCTCRVIQNA</sequence>
<evidence type="ECO:0000313" key="2">
    <source>
        <dbReference type="EMBL" id="SKD04315.1"/>
    </source>
</evidence>
<evidence type="ECO:0000313" key="3">
    <source>
        <dbReference type="Proteomes" id="UP000190166"/>
    </source>
</evidence>
<keyword evidence="3" id="KW-1185">Reference proteome</keyword>
<feature type="chain" id="PRO_5012820938" evidence="1">
    <location>
        <begin position="23"/>
        <end position="86"/>
    </location>
</feature>
<dbReference type="RefSeq" id="WP_079470131.1">
    <property type="nucleotide sequence ID" value="NZ_FUZZ01000002.1"/>
</dbReference>